<dbReference type="InterPro" id="IPR041588">
    <property type="entry name" value="Integrase_H2C2"/>
</dbReference>
<protein>
    <submittedName>
        <fullName evidence="2">CCHC-type integrase</fullName>
    </submittedName>
</protein>
<comment type="caution">
    <text evidence="2">The sequence shown here is derived from an EMBL/GenBank/DDBJ whole genome shotgun (WGS) entry which is preliminary data.</text>
</comment>
<sequence>MVNDGSILVELKAKPTFLLQICRAQKSDPMLITKREQIEKTSYSDFHFGINGILICVPKNSKVKQMILQEAHSSSYSIQLVGNKMYGDLKQMYWWPRMKCEISKFVSKCLVCHQVKVEH</sequence>
<evidence type="ECO:0000313" key="2">
    <source>
        <dbReference type="EMBL" id="KAA3461567.1"/>
    </source>
</evidence>
<dbReference type="Gene3D" id="1.10.340.70">
    <property type="match status" value="1"/>
</dbReference>
<reference evidence="2" key="1">
    <citation type="submission" date="2019-08" db="EMBL/GenBank/DDBJ databases">
        <authorList>
            <person name="Liu F."/>
        </authorList>
    </citation>
    <scope>NUCLEOTIDE SEQUENCE [LARGE SCALE GENOMIC DNA]</scope>
    <source>
        <strain evidence="2">PA1801</strain>
        <tissue evidence="2">Leaf</tissue>
    </source>
</reference>
<dbReference type="Proteomes" id="UP000325315">
    <property type="component" value="Unassembled WGS sequence"/>
</dbReference>
<evidence type="ECO:0000259" key="1">
    <source>
        <dbReference type="Pfam" id="PF17921"/>
    </source>
</evidence>
<gene>
    <name evidence="2" type="ORF">EPI10_028126</name>
</gene>
<feature type="domain" description="Integrase zinc-binding" evidence="1">
    <location>
        <begin position="61"/>
        <end position="117"/>
    </location>
</feature>
<dbReference type="AlphaFoldDB" id="A0A5B6UX08"/>
<accession>A0A5B6UX08</accession>
<dbReference type="Pfam" id="PF17921">
    <property type="entry name" value="Integrase_H2C2"/>
    <property type="match status" value="1"/>
</dbReference>
<dbReference type="EMBL" id="SMMG02000009">
    <property type="protein sequence ID" value="KAA3461567.1"/>
    <property type="molecule type" value="Genomic_DNA"/>
</dbReference>
<evidence type="ECO:0000313" key="3">
    <source>
        <dbReference type="Proteomes" id="UP000325315"/>
    </source>
</evidence>
<name>A0A5B6UX08_9ROSI</name>
<dbReference type="OrthoDB" id="111931at2759"/>
<keyword evidence="3" id="KW-1185">Reference proteome</keyword>
<proteinExistence type="predicted"/>
<organism evidence="2 3">
    <name type="scientific">Gossypium australe</name>
    <dbReference type="NCBI Taxonomy" id="47621"/>
    <lineage>
        <taxon>Eukaryota</taxon>
        <taxon>Viridiplantae</taxon>
        <taxon>Streptophyta</taxon>
        <taxon>Embryophyta</taxon>
        <taxon>Tracheophyta</taxon>
        <taxon>Spermatophyta</taxon>
        <taxon>Magnoliopsida</taxon>
        <taxon>eudicotyledons</taxon>
        <taxon>Gunneridae</taxon>
        <taxon>Pentapetalae</taxon>
        <taxon>rosids</taxon>
        <taxon>malvids</taxon>
        <taxon>Malvales</taxon>
        <taxon>Malvaceae</taxon>
        <taxon>Malvoideae</taxon>
        <taxon>Gossypium</taxon>
    </lineage>
</organism>